<sequence length="133" mass="14824">MRNAHNLILNLIASPEVYGTHLHTFSTSTIMSIMYDYAIAPADDPFLALVERSLEIDIKFFRPEVAAVATQFPILEKLPLWLPGASFVSDVYVGHEVCSTENNTHNVATTIRSSVNVIEQLDHSTRIPKEEGL</sequence>
<organism evidence="1 2">
    <name type="scientific">Suillus plorans</name>
    <dbReference type="NCBI Taxonomy" id="116603"/>
    <lineage>
        <taxon>Eukaryota</taxon>
        <taxon>Fungi</taxon>
        <taxon>Dikarya</taxon>
        <taxon>Basidiomycota</taxon>
        <taxon>Agaricomycotina</taxon>
        <taxon>Agaricomycetes</taxon>
        <taxon>Agaricomycetidae</taxon>
        <taxon>Boletales</taxon>
        <taxon>Suillineae</taxon>
        <taxon>Suillaceae</taxon>
        <taxon>Suillus</taxon>
    </lineage>
</organism>
<dbReference type="OrthoDB" id="1055148at2759"/>
<evidence type="ECO:0000313" key="1">
    <source>
        <dbReference type="EMBL" id="KAG1786487.1"/>
    </source>
</evidence>
<name>A0A9P7ACA8_9AGAM</name>
<dbReference type="EMBL" id="JABBWE010000092">
    <property type="protein sequence ID" value="KAG1786487.1"/>
    <property type="molecule type" value="Genomic_DNA"/>
</dbReference>
<dbReference type="GeneID" id="64598076"/>
<gene>
    <name evidence="1" type="ORF">HD556DRAFT_1415489</name>
</gene>
<keyword evidence="2" id="KW-1185">Reference proteome</keyword>
<evidence type="ECO:0000313" key="2">
    <source>
        <dbReference type="Proteomes" id="UP000719766"/>
    </source>
</evidence>
<reference evidence="1" key="1">
    <citation type="journal article" date="2020" name="New Phytol.">
        <title>Comparative genomics reveals dynamic genome evolution in host specialist ectomycorrhizal fungi.</title>
        <authorList>
            <person name="Lofgren L.A."/>
            <person name="Nguyen N.H."/>
            <person name="Vilgalys R."/>
            <person name="Ruytinx J."/>
            <person name="Liao H.L."/>
            <person name="Branco S."/>
            <person name="Kuo A."/>
            <person name="LaButti K."/>
            <person name="Lipzen A."/>
            <person name="Andreopoulos W."/>
            <person name="Pangilinan J."/>
            <person name="Riley R."/>
            <person name="Hundley H."/>
            <person name="Na H."/>
            <person name="Barry K."/>
            <person name="Grigoriev I.V."/>
            <person name="Stajich J.E."/>
            <person name="Kennedy P.G."/>
        </authorList>
    </citation>
    <scope>NUCLEOTIDE SEQUENCE</scope>
    <source>
        <strain evidence="1">S12</strain>
    </source>
</reference>
<dbReference type="Proteomes" id="UP000719766">
    <property type="component" value="Unassembled WGS sequence"/>
</dbReference>
<comment type="caution">
    <text evidence="1">The sequence shown here is derived from an EMBL/GenBank/DDBJ whole genome shotgun (WGS) entry which is preliminary data.</text>
</comment>
<dbReference type="RefSeq" id="XP_041153928.1">
    <property type="nucleotide sequence ID" value="XM_041304312.1"/>
</dbReference>
<accession>A0A9P7ACA8</accession>
<protein>
    <submittedName>
        <fullName evidence="1">Uncharacterized protein</fullName>
    </submittedName>
</protein>
<dbReference type="AlphaFoldDB" id="A0A9P7ACA8"/>
<proteinExistence type="predicted"/>